<feature type="domain" description="Chalcone isomerase" evidence="2">
    <location>
        <begin position="32"/>
        <end position="167"/>
    </location>
</feature>
<keyword evidence="1" id="KW-0732">Signal</keyword>
<dbReference type="EMBL" id="JAADJT010000007">
    <property type="protein sequence ID" value="NGZ85765.1"/>
    <property type="molecule type" value="Genomic_DNA"/>
</dbReference>
<protein>
    <recommendedName>
        <fullName evidence="2">Chalcone isomerase domain-containing protein</fullName>
    </recommendedName>
</protein>
<evidence type="ECO:0000313" key="3">
    <source>
        <dbReference type="EMBL" id="NGZ85765.1"/>
    </source>
</evidence>
<sequence length="174" mass="18857">MLRWCLCALLLASGPLHAAPDYVTQELGNPRLSGQGTFTWFGLTIYSAELWVGPQGYSATAPLVLDLRYARSLSGRKIAEASVDQMEKTGAGSEAQRAAWLQKMKAIFPDVQEGSRLSGVFLPGQGMRFYRDGKELAMVADPAFAQAFVGIWLDPATSAPKLRAALLRDAAPRP</sequence>
<dbReference type="Pfam" id="PF16036">
    <property type="entry name" value="Chalcone_3"/>
    <property type="match status" value="1"/>
</dbReference>
<dbReference type="Gene3D" id="3.50.70.10">
    <property type="match status" value="1"/>
</dbReference>
<feature type="signal peptide" evidence="1">
    <location>
        <begin position="1"/>
        <end position="18"/>
    </location>
</feature>
<evidence type="ECO:0000256" key="1">
    <source>
        <dbReference type="SAM" id="SignalP"/>
    </source>
</evidence>
<reference evidence="4" key="1">
    <citation type="submission" date="2023-07" db="EMBL/GenBank/DDBJ databases">
        <title>Duganella aceri sp. nov., isolated from tree sap.</title>
        <authorList>
            <person name="Kim I.S."/>
        </authorList>
    </citation>
    <scope>NUCLEOTIDE SEQUENCE [LARGE SCALE GENOMIC DNA]</scope>
    <source>
        <strain evidence="4">SAP-35</strain>
    </source>
</reference>
<evidence type="ECO:0000313" key="4">
    <source>
        <dbReference type="Proteomes" id="UP000666369"/>
    </source>
</evidence>
<gene>
    <name evidence="3" type="ORF">GW587_16085</name>
</gene>
<accession>A0ABX0FMD6</accession>
<feature type="chain" id="PRO_5045617650" description="Chalcone isomerase domain-containing protein" evidence="1">
    <location>
        <begin position="19"/>
        <end position="174"/>
    </location>
</feature>
<proteinExistence type="predicted"/>
<dbReference type="Proteomes" id="UP000666369">
    <property type="component" value="Unassembled WGS sequence"/>
</dbReference>
<organism evidence="3 4">
    <name type="scientific">Duganella aceris</name>
    <dbReference type="NCBI Taxonomy" id="2703883"/>
    <lineage>
        <taxon>Bacteria</taxon>
        <taxon>Pseudomonadati</taxon>
        <taxon>Pseudomonadota</taxon>
        <taxon>Betaproteobacteria</taxon>
        <taxon>Burkholderiales</taxon>
        <taxon>Oxalobacteraceae</taxon>
        <taxon>Telluria group</taxon>
        <taxon>Duganella</taxon>
    </lineage>
</organism>
<dbReference type="InterPro" id="IPR016088">
    <property type="entry name" value="Chalcone_isomerase_3-sand"/>
</dbReference>
<dbReference type="InterPro" id="IPR016087">
    <property type="entry name" value="Chalcone_isomerase"/>
</dbReference>
<evidence type="ECO:0000259" key="2">
    <source>
        <dbReference type="Pfam" id="PF16036"/>
    </source>
</evidence>
<comment type="caution">
    <text evidence="3">The sequence shown here is derived from an EMBL/GenBank/DDBJ whole genome shotgun (WGS) entry which is preliminary data.</text>
</comment>
<name>A0ABX0FMD6_9BURK</name>
<keyword evidence="4" id="KW-1185">Reference proteome</keyword>